<sequence length="117" mass="13193">SIGSIMLGLLLVKQYRNREKMTSADASRFMFNYRSEMGLEKLAILYSLPYALLMWSTTLFCIAFSLMCFQLSTLLTRILVGTVSVFIGGLILWCIVTGWQGTSWGWLLNTEGPGKLH</sequence>
<keyword evidence="1" id="KW-0472">Membrane</keyword>
<feature type="non-terminal residue" evidence="2">
    <location>
        <position position="1"/>
    </location>
</feature>
<evidence type="ECO:0000313" key="2">
    <source>
        <dbReference type="EMBL" id="KAJ7741074.1"/>
    </source>
</evidence>
<gene>
    <name evidence="2" type="ORF">B0H16DRAFT_1324011</name>
</gene>
<accession>A0AAD7N101</accession>
<keyword evidence="1" id="KW-1133">Transmembrane helix</keyword>
<keyword evidence="1" id="KW-0812">Transmembrane</keyword>
<evidence type="ECO:0000256" key="1">
    <source>
        <dbReference type="SAM" id="Phobius"/>
    </source>
</evidence>
<organism evidence="2 3">
    <name type="scientific">Mycena metata</name>
    <dbReference type="NCBI Taxonomy" id="1033252"/>
    <lineage>
        <taxon>Eukaryota</taxon>
        <taxon>Fungi</taxon>
        <taxon>Dikarya</taxon>
        <taxon>Basidiomycota</taxon>
        <taxon>Agaricomycotina</taxon>
        <taxon>Agaricomycetes</taxon>
        <taxon>Agaricomycetidae</taxon>
        <taxon>Agaricales</taxon>
        <taxon>Marasmiineae</taxon>
        <taxon>Mycenaceae</taxon>
        <taxon>Mycena</taxon>
    </lineage>
</organism>
<dbReference type="AlphaFoldDB" id="A0AAD7N101"/>
<comment type="caution">
    <text evidence="2">The sequence shown here is derived from an EMBL/GenBank/DDBJ whole genome shotgun (WGS) entry which is preliminary data.</text>
</comment>
<feature type="transmembrane region" description="Helical" evidence="1">
    <location>
        <begin position="43"/>
        <end position="66"/>
    </location>
</feature>
<keyword evidence="3" id="KW-1185">Reference proteome</keyword>
<dbReference type="Proteomes" id="UP001215598">
    <property type="component" value="Unassembled WGS sequence"/>
</dbReference>
<protein>
    <submittedName>
        <fullName evidence="2">Uncharacterized protein</fullName>
    </submittedName>
</protein>
<proteinExistence type="predicted"/>
<feature type="transmembrane region" description="Helical" evidence="1">
    <location>
        <begin position="78"/>
        <end position="99"/>
    </location>
</feature>
<evidence type="ECO:0000313" key="3">
    <source>
        <dbReference type="Proteomes" id="UP001215598"/>
    </source>
</evidence>
<name>A0AAD7N101_9AGAR</name>
<reference evidence="2" key="1">
    <citation type="submission" date="2023-03" db="EMBL/GenBank/DDBJ databases">
        <title>Massive genome expansion in bonnet fungi (Mycena s.s.) driven by repeated elements and novel gene families across ecological guilds.</title>
        <authorList>
            <consortium name="Lawrence Berkeley National Laboratory"/>
            <person name="Harder C.B."/>
            <person name="Miyauchi S."/>
            <person name="Viragh M."/>
            <person name="Kuo A."/>
            <person name="Thoen E."/>
            <person name="Andreopoulos B."/>
            <person name="Lu D."/>
            <person name="Skrede I."/>
            <person name="Drula E."/>
            <person name="Henrissat B."/>
            <person name="Morin E."/>
            <person name="Kohler A."/>
            <person name="Barry K."/>
            <person name="LaButti K."/>
            <person name="Morin E."/>
            <person name="Salamov A."/>
            <person name="Lipzen A."/>
            <person name="Mereny Z."/>
            <person name="Hegedus B."/>
            <person name="Baldrian P."/>
            <person name="Stursova M."/>
            <person name="Weitz H."/>
            <person name="Taylor A."/>
            <person name="Grigoriev I.V."/>
            <person name="Nagy L.G."/>
            <person name="Martin F."/>
            <person name="Kauserud H."/>
        </authorList>
    </citation>
    <scope>NUCLEOTIDE SEQUENCE</scope>
    <source>
        <strain evidence="2">CBHHK182m</strain>
    </source>
</reference>
<dbReference type="EMBL" id="JARKIB010000100">
    <property type="protein sequence ID" value="KAJ7741074.1"/>
    <property type="molecule type" value="Genomic_DNA"/>
</dbReference>